<dbReference type="GO" id="GO:0019698">
    <property type="term" value="P:D-galacturonate catabolic process"/>
    <property type="evidence" value="ECO:0007669"/>
    <property type="project" value="TreeGrafter"/>
</dbReference>
<dbReference type="PANTHER" id="PTHR30536:SF5">
    <property type="entry name" value="ALTRONATE DEHYDRATASE"/>
    <property type="match status" value="1"/>
</dbReference>
<accession>A0A1Y2LEK8</accession>
<dbReference type="OrthoDB" id="9804574at2"/>
<dbReference type="RefSeq" id="WP_085615848.1">
    <property type="nucleotide sequence ID" value="NZ_CAXBPE010000007.1"/>
</dbReference>
<keyword evidence="4" id="KW-1185">Reference proteome</keyword>
<dbReference type="EMBL" id="JFKB01000002">
    <property type="protein sequence ID" value="OSQ49400.1"/>
    <property type="molecule type" value="Genomic_DNA"/>
</dbReference>
<comment type="caution">
    <text evidence="3">The sequence shown here is derived from an EMBL/GenBank/DDBJ whole genome shotgun (WGS) entry which is preliminary data.</text>
</comment>
<dbReference type="SMART" id="SM00858">
    <property type="entry name" value="SAF"/>
    <property type="match status" value="1"/>
</dbReference>
<dbReference type="GO" id="GO:0016829">
    <property type="term" value="F:lyase activity"/>
    <property type="evidence" value="ECO:0007669"/>
    <property type="project" value="UniProtKB-KW"/>
</dbReference>
<dbReference type="InterPro" id="IPR013974">
    <property type="entry name" value="SAF"/>
</dbReference>
<dbReference type="Gene3D" id="2.30.130.110">
    <property type="match status" value="1"/>
</dbReference>
<organism evidence="3 4">
    <name type="scientific">Thalassospira alkalitolerans</name>
    <dbReference type="NCBI Taxonomy" id="1293890"/>
    <lineage>
        <taxon>Bacteria</taxon>
        <taxon>Pseudomonadati</taxon>
        <taxon>Pseudomonadota</taxon>
        <taxon>Alphaproteobacteria</taxon>
        <taxon>Rhodospirillales</taxon>
        <taxon>Thalassospiraceae</taxon>
        <taxon>Thalassospira</taxon>
    </lineage>
</organism>
<protein>
    <recommendedName>
        <fullName evidence="2">SAF domain-containing protein</fullName>
    </recommendedName>
</protein>
<reference evidence="3 4" key="1">
    <citation type="submission" date="2014-03" db="EMBL/GenBank/DDBJ databases">
        <title>The draft genome sequence of Thalassospira alkalitolerans JCM 18968.</title>
        <authorList>
            <person name="Lai Q."/>
            <person name="Shao Z."/>
        </authorList>
    </citation>
    <scope>NUCLEOTIDE SEQUENCE [LARGE SCALE GENOMIC DNA]</scope>
    <source>
        <strain evidence="3 4">JCM 18968</strain>
    </source>
</reference>
<evidence type="ECO:0000256" key="1">
    <source>
        <dbReference type="ARBA" id="ARBA00023239"/>
    </source>
</evidence>
<dbReference type="InterPro" id="IPR044144">
    <property type="entry name" value="SAF_UxaA/GarD"/>
</dbReference>
<evidence type="ECO:0000313" key="4">
    <source>
        <dbReference type="Proteomes" id="UP000193396"/>
    </source>
</evidence>
<dbReference type="STRING" id="1293890.TALK_03265"/>
<feature type="domain" description="SAF" evidence="2">
    <location>
        <begin position="12"/>
        <end position="83"/>
    </location>
</feature>
<name>A0A1Y2LEK8_9PROT</name>
<dbReference type="Pfam" id="PF08666">
    <property type="entry name" value="SAF"/>
    <property type="match status" value="1"/>
</dbReference>
<proteinExistence type="predicted"/>
<dbReference type="InterPro" id="IPR052172">
    <property type="entry name" value="UxaA_altronate/galactarate_dh"/>
</dbReference>
<keyword evidence="1" id="KW-0456">Lyase</keyword>
<sequence length="104" mass="10894">MTAPFLLLHPNDNVLVARTLAPEGTKVELASGAIKLAGAIPLAHKIACRDIAVGERILKYGMPIGIATEDIPAGSHVHIHNIRSAYTPTYALDDANGLSEGGTQ</sequence>
<dbReference type="Proteomes" id="UP000193396">
    <property type="component" value="Unassembled WGS sequence"/>
</dbReference>
<dbReference type="AlphaFoldDB" id="A0A1Y2LEK8"/>
<gene>
    <name evidence="3" type="ORF">TALK_03265</name>
</gene>
<evidence type="ECO:0000313" key="3">
    <source>
        <dbReference type="EMBL" id="OSQ49400.1"/>
    </source>
</evidence>
<dbReference type="PANTHER" id="PTHR30536">
    <property type="entry name" value="ALTRONATE/GALACTARATE DEHYDRATASE"/>
    <property type="match status" value="1"/>
</dbReference>
<evidence type="ECO:0000259" key="2">
    <source>
        <dbReference type="SMART" id="SM00858"/>
    </source>
</evidence>
<dbReference type="CDD" id="cd11613">
    <property type="entry name" value="SAF_AH_GD"/>
    <property type="match status" value="1"/>
</dbReference>